<dbReference type="STRING" id="297318.BK138_05885"/>
<dbReference type="GO" id="GO:0003677">
    <property type="term" value="F:DNA binding"/>
    <property type="evidence" value="ECO:0007669"/>
    <property type="project" value="UniProtKB-KW"/>
</dbReference>
<gene>
    <name evidence="7" type="ORF">BK138_05885</name>
</gene>
<dbReference type="CDD" id="cd00038">
    <property type="entry name" value="CAP_ED"/>
    <property type="match status" value="1"/>
</dbReference>
<dbReference type="PROSITE" id="PS51063">
    <property type="entry name" value="HTH_CRP_2"/>
    <property type="match status" value="1"/>
</dbReference>
<keyword evidence="8" id="KW-1185">Reference proteome</keyword>
<name>A0A1R1F244_9BACL</name>
<dbReference type="Pfam" id="PF13545">
    <property type="entry name" value="HTH_Crp_2"/>
    <property type="match status" value="1"/>
</dbReference>
<feature type="domain" description="HTH crp-type" evidence="6">
    <location>
        <begin position="151"/>
        <end position="216"/>
    </location>
</feature>
<dbReference type="Pfam" id="PF00027">
    <property type="entry name" value="cNMP_binding"/>
    <property type="match status" value="1"/>
</dbReference>
<dbReference type="GO" id="GO:0005829">
    <property type="term" value="C:cytosol"/>
    <property type="evidence" value="ECO:0007669"/>
    <property type="project" value="TreeGrafter"/>
</dbReference>
<evidence type="ECO:0000256" key="1">
    <source>
        <dbReference type="ARBA" id="ARBA00023015"/>
    </source>
</evidence>
<dbReference type="AlphaFoldDB" id="A0A1R1F244"/>
<dbReference type="Gene3D" id="1.10.10.10">
    <property type="entry name" value="Winged helix-like DNA-binding domain superfamily/Winged helix DNA-binding domain"/>
    <property type="match status" value="1"/>
</dbReference>
<sequence>MSISHESSDKPVQVFPCLTAVSSEEWRESGPFIRRFSAKSRIFHRDDAAAYGMFLLSGTARITVIGENGSESVINLLTAGEICSLLVLSGLSGREYPGELTAETEVEVLFVRKSSFMRWVQEYESIRATVFGGLLDGMLRMVERTQQRQTLPLDNRLAGALLRMTAGEAPTVRITHQELAEEVGSVREVVTRALARFQRKGWIETSRGTVRILQRKLLEEEFGDLVTEESGASC</sequence>
<dbReference type="InterPro" id="IPR000595">
    <property type="entry name" value="cNMP-bd_dom"/>
</dbReference>
<keyword evidence="3" id="KW-0010">Activator</keyword>
<dbReference type="SMART" id="SM00419">
    <property type="entry name" value="HTH_CRP"/>
    <property type="match status" value="1"/>
</dbReference>
<dbReference type="PANTHER" id="PTHR24567:SF74">
    <property type="entry name" value="HTH-TYPE TRANSCRIPTIONAL REGULATOR ARCR"/>
    <property type="match status" value="1"/>
</dbReference>
<dbReference type="EMBL" id="MRTP01000001">
    <property type="protein sequence ID" value="OMF58091.1"/>
    <property type="molecule type" value="Genomic_DNA"/>
</dbReference>
<dbReference type="InterPro" id="IPR050397">
    <property type="entry name" value="Env_Response_Regulators"/>
</dbReference>
<dbReference type="SUPFAM" id="SSF46785">
    <property type="entry name" value="Winged helix' DNA-binding domain"/>
    <property type="match status" value="1"/>
</dbReference>
<dbReference type="Gene3D" id="2.60.120.10">
    <property type="entry name" value="Jelly Rolls"/>
    <property type="match status" value="1"/>
</dbReference>
<dbReference type="InterPro" id="IPR036388">
    <property type="entry name" value="WH-like_DNA-bd_sf"/>
</dbReference>
<proteinExistence type="predicted"/>
<comment type="caution">
    <text evidence="7">The sequence shown here is derived from an EMBL/GenBank/DDBJ whole genome shotgun (WGS) entry which is preliminary data.</text>
</comment>
<dbReference type="InterPro" id="IPR014710">
    <property type="entry name" value="RmlC-like_jellyroll"/>
</dbReference>
<feature type="domain" description="Cyclic nucleotide-binding" evidence="5">
    <location>
        <begin position="34"/>
        <end position="137"/>
    </location>
</feature>
<evidence type="ECO:0000313" key="8">
    <source>
        <dbReference type="Proteomes" id="UP000187172"/>
    </source>
</evidence>
<keyword evidence="1" id="KW-0805">Transcription regulation</keyword>
<dbReference type="PRINTS" id="PR00034">
    <property type="entry name" value="HTHCRP"/>
</dbReference>
<dbReference type="RefSeq" id="WP_076167223.1">
    <property type="nucleotide sequence ID" value="NZ_MRTP01000001.1"/>
</dbReference>
<keyword evidence="2" id="KW-0238">DNA-binding</keyword>
<dbReference type="SMART" id="SM00100">
    <property type="entry name" value="cNMP"/>
    <property type="match status" value="1"/>
</dbReference>
<evidence type="ECO:0000259" key="5">
    <source>
        <dbReference type="PROSITE" id="PS50042"/>
    </source>
</evidence>
<evidence type="ECO:0000256" key="3">
    <source>
        <dbReference type="ARBA" id="ARBA00023159"/>
    </source>
</evidence>
<protein>
    <recommendedName>
        <fullName evidence="9">Crp/Fnr family transcriptional regulator</fullName>
    </recommendedName>
</protein>
<evidence type="ECO:0008006" key="9">
    <source>
        <dbReference type="Google" id="ProtNLM"/>
    </source>
</evidence>
<evidence type="ECO:0000313" key="7">
    <source>
        <dbReference type="EMBL" id="OMF58091.1"/>
    </source>
</evidence>
<accession>A0A1R1F244</accession>
<reference evidence="7 8" key="1">
    <citation type="submission" date="2016-11" db="EMBL/GenBank/DDBJ databases">
        <title>Paenibacillus species isolates.</title>
        <authorList>
            <person name="Beno S.M."/>
        </authorList>
    </citation>
    <scope>NUCLEOTIDE SEQUENCE [LARGE SCALE GENOMIC DNA]</scope>
    <source>
        <strain evidence="7 8">FSL R5-0378</strain>
    </source>
</reference>
<evidence type="ECO:0000256" key="2">
    <source>
        <dbReference type="ARBA" id="ARBA00023125"/>
    </source>
</evidence>
<evidence type="ECO:0000259" key="6">
    <source>
        <dbReference type="PROSITE" id="PS51063"/>
    </source>
</evidence>
<keyword evidence="4" id="KW-0804">Transcription</keyword>
<dbReference type="PANTHER" id="PTHR24567">
    <property type="entry name" value="CRP FAMILY TRANSCRIPTIONAL REGULATORY PROTEIN"/>
    <property type="match status" value="1"/>
</dbReference>
<dbReference type="Proteomes" id="UP000187172">
    <property type="component" value="Unassembled WGS sequence"/>
</dbReference>
<dbReference type="SUPFAM" id="SSF51206">
    <property type="entry name" value="cAMP-binding domain-like"/>
    <property type="match status" value="1"/>
</dbReference>
<dbReference type="PROSITE" id="PS50042">
    <property type="entry name" value="CNMP_BINDING_3"/>
    <property type="match status" value="1"/>
</dbReference>
<dbReference type="GO" id="GO:0003700">
    <property type="term" value="F:DNA-binding transcription factor activity"/>
    <property type="evidence" value="ECO:0007669"/>
    <property type="project" value="TreeGrafter"/>
</dbReference>
<dbReference type="InterPro" id="IPR012318">
    <property type="entry name" value="HTH_CRP"/>
</dbReference>
<dbReference type="InterPro" id="IPR036390">
    <property type="entry name" value="WH_DNA-bd_sf"/>
</dbReference>
<dbReference type="InterPro" id="IPR018490">
    <property type="entry name" value="cNMP-bd_dom_sf"/>
</dbReference>
<organism evidence="7 8">
    <name type="scientific">Paenibacillus rhizosphaerae</name>
    <dbReference type="NCBI Taxonomy" id="297318"/>
    <lineage>
        <taxon>Bacteria</taxon>
        <taxon>Bacillati</taxon>
        <taxon>Bacillota</taxon>
        <taxon>Bacilli</taxon>
        <taxon>Bacillales</taxon>
        <taxon>Paenibacillaceae</taxon>
        <taxon>Paenibacillus</taxon>
    </lineage>
</organism>
<evidence type="ECO:0000256" key="4">
    <source>
        <dbReference type="ARBA" id="ARBA00023163"/>
    </source>
</evidence>